<dbReference type="EMBL" id="LAZR01000228">
    <property type="protein sequence ID" value="KKN80607.1"/>
    <property type="molecule type" value="Genomic_DNA"/>
</dbReference>
<reference evidence="1" key="1">
    <citation type="journal article" date="2015" name="Nature">
        <title>Complex archaea that bridge the gap between prokaryotes and eukaryotes.</title>
        <authorList>
            <person name="Spang A."/>
            <person name="Saw J.H."/>
            <person name="Jorgensen S.L."/>
            <person name="Zaremba-Niedzwiedzka K."/>
            <person name="Martijn J."/>
            <person name="Lind A.E."/>
            <person name="van Eijk R."/>
            <person name="Schleper C."/>
            <person name="Guy L."/>
            <person name="Ettema T.J."/>
        </authorList>
    </citation>
    <scope>NUCLEOTIDE SEQUENCE</scope>
</reference>
<sequence>MSIKSLKELGATTATIFSKGDASGALTKALTGAMIAAISINSFIPQPVQAADLYQSPSVGIEVGMDILTHKVNTANPDTIFNHSRGYDNEKLVQGSNIAATGVTILISPEAGLVRLGVKAIAGAAVGELSNEHNKGYLAADIGGALVFAAASATPYGYVIAANSIKNAYDNYQDRVQDHYNSTLRQHTSSISKIVDGIAAKSYLEERAQRMALAEPDRIAANKQLYETAMFAAKDSAPDFLMFRLQQEGNIVQEGGEPEQWYTDFSRDFFGEEVEVAKKTVASPDKTDQASRSAMETMNQTLASIEANSKSSVGSKAKVHFDAFDSALAEKPVTQSQPSYPTMR</sequence>
<protein>
    <submittedName>
        <fullName evidence="1">Uncharacterized protein</fullName>
    </submittedName>
</protein>
<accession>A0A0F9TZZ3</accession>
<evidence type="ECO:0000313" key="1">
    <source>
        <dbReference type="EMBL" id="KKN80607.1"/>
    </source>
</evidence>
<organism evidence="1">
    <name type="scientific">marine sediment metagenome</name>
    <dbReference type="NCBI Taxonomy" id="412755"/>
    <lineage>
        <taxon>unclassified sequences</taxon>
        <taxon>metagenomes</taxon>
        <taxon>ecological metagenomes</taxon>
    </lineage>
</organism>
<dbReference type="AlphaFoldDB" id="A0A0F9TZZ3"/>
<gene>
    <name evidence="1" type="ORF">LCGC14_0328260</name>
</gene>
<proteinExistence type="predicted"/>
<comment type="caution">
    <text evidence="1">The sequence shown here is derived from an EMBL/GenBank/DDBJ whole genome shotgun (WGS) entry which is preliminary data.</text>
</comment>
<name>A0A0F9TZZ3_9ZZZZ</name>